<gene>
    <name evidence="1" type="ORF">LCGC14_2890970</name>
</gene>
<reference evidence="1" key="1">
    <citation type="journal article" date="2015" name="Nature">
        <title>Complex archaea that bridge the gap between prokaryotes and eukaryotes.</title>
        <authorList>
            <person name="Spang A."/>
            <person name="Saw J.H."/>
            <person name="Jorgensen S.L."/>
            <person name="Zaremba-Niedzwiedzka K."/>
            <person name="Martijn J."/>
            <person name="Lind A.E."/>
            <person name="van Eijk R."/>
            <person name="Schleper C."/>
            <person name="Guy L."/>
            <person name="Ettema T.J."/>
        </authorList>
    </citation>
    <scope>NUCLEOTIDE SEQUENCE</scope>
</reference>
<proteinExistence type="predicted"/>
<sequence length="59" mass="7348">FHHFYEKRYKIILKRLKHITQMERYQSAKKVNPGVQVVHMKNIVGVYKESSIWWIERFK</sequence>
<feature type="non-terminal residue" evidence="1">
    <location>
        <position position="1"/>
    </location>
</feature>
<evidence type="ECO:0000313" key="1">
    <source>
        <dbReference type="EMBL" id="KKK40978.1"/>
    </source>
</evidence>
<protein>
    <submittedName>
        <fullName evidence="1">Uncharacterized protein</fullName>
    </submittedName>
</protein>
<accession>A0A0F8V8V6</accession>
<comment type="caution">
    <text evidence="1">The sequence shown here is derived from an EMBL/GenBank/DDBJ whole genome shotgun (WGS) entry which is preliminary data.</text>
</comment>
<dbReference type="EMBL" id="LAZR01070436">
    <property type="protein sequence ID" value="KKK40978.1"/>
    <property type="molecule type" value="Genomic_DNA"/>
</dbReference>
<name>A0A0F8V8V6_9ZZZZ</name>
<organism evidence="1">
    <name type="scientific">marine sediment metagenome</name>
    <dbReference type="NCBI Taxonomy" id="412755"/>
    <lineage>
        <taxon>unclassified sequences</taxon>
        <taxon>metagenomes</taxon>
        <taxon>ecological metagenomes</taxon>
    </lineage>
</organism>
<dbReference type="AlphaFoldDB" id="A0A0F8V8V6"/>